<dbReference type="SUPFAM" id="SSF46785">
    <property type="entry name" value="Winged helix' DNA-binding domain"/>
    <property type="match status" value="1"/>
</dbReference>
<protein>
    <submittedName>
        <fullName evidence="5">Transcriptional regulator</fullName>
    </submittedName>
</protein>
<reference evidence="5 6" key="1">
    <citation type="submission" date="2018-05" db="EMBL/GenBank/DDBJ databases">
        <title>Polaribacter aquimarinus sp. nov., isolated from sediment in a sediment of sea.</title>
        <authorList>
            <person name="Lu D."/>
        </authorList>
    </citation>
    <scope>NUCLEOTIDE SEQUENCE [LARGE SCALE GENOMIC DNA]</scope>
    <source>
        <strain evidence="5 6">ZY113</strain>
    </source>
</reference>
<dbReference type="InterPro" id="IPR036390">
    <property type="entry name" value="WH_DNA-bd_sf"/>
</dbReference>
<dbReference type="PANTHER" id="PTHR38445:SF10">
    <property type="entry name" value="GNTR-FAMILY TRANSCRIPTIONAL REGULATOR"/>
    <property type="match status" value="1"/>
</dbReference>
<dbReference type="CDD" id="cd07377">
    <property type="entry name" value="WHTH_GntR"/>
    <property type="match status" value="1"/>
</dbReference>
<proteinExistence type="predicted"/>
<dbReference type="SMART" id="SM00345">
    <property type="entry name" value="HTH_GNTR"/>
    <property type="match status" value="1"/>
</dbReference>
<dbReference type="EMBL" id="QFFG01000001">
    <property type="protein sequence ID" value="PWG06670.1"/>
    <property type="molecule type" value="Genomic_DNA"/>
</dbReference>
<gene>
    <name evidence="5" type="ORF">DIS07_02200</name>
</gene>
<evidence type="ECO:0000256" key="1">
    <source>
        <dbReference type="ARBA" id="ARBA00023015"/>
    </source>
</evidence>
<keyword evidence="1" id="KW-0805">Transcription regulation</keyword>
<comment type="caution">
    <text evidence="5">The sequence shown here is derived from an EMBL/GenBank/DDBJ whole genome shotgun (WGS) entry which is preliminary data.</text>
</comment>
<dbReference type="Gene3D" id="1.10.10.10">
    <property type="entry name" value="Winged helix-like DNA-binding domain superfamily/Winged helix DNA-binding domain"/>
    <property type="match status" value="1"/>
</dbReference>
<evidence type="ECO:0000313" key="5">
    <source>
        <dbReference type="EMBL" id="PWG06670.1"/>
    </source>
</evidence>
<dbReference type="RefSeq" id="WP_109403578.1">
    <property type="nucleotide sequence ID" value="NZ_QFFG01000001.1"/>
</dbReference>
<dbReference type="Proteomes" id="UP000245670">
    <property type="component" value="Unassembled WGS sequence"/>
</dbReference>
<dbReference type="AlphaFoldDB" id="A0A2U2JE86"/>
<sequence>MIEYIKLDTNSVVPKYIQIIDSIIHNITIGNVKIGDKIPSINKLSEEFFLSRDTVERAYSVLKKRKLVVSVHGKGTYISQNQIISKLNVLFLVNKLSPFKMEVYNSFAKEMGDGCHVDLHSYHCDETLFLELMEKYESSYDYYVIMPHFRLKDLSHISVTEKVKKAINKIPKEDLILLDNKNHKIEGNFIEVYQDYENDIIAALNKGAESISKYDKLTIVYPNTSFYPYPKNILSGFEKYCTQNNFKYEIIKEITNETKLENKNLFITIEESDLVSIVNRIKESKYNLGAEIGVISYNDTPLKQLLGITVLSTNFNAMGQQAAKMIINNKIEKVKVPFKLIERDSI</sequence>
<dbReference type="SUPFAM" id="SSF53822">
    <property type="entry name" value="Periplasmic binding protein-like I"/>
    <property type="match status" value="1"/>
</dbReference>
<organism evidence="5 6">
    <name type="scientific">Polaribacter aquimarinus</name>
    <dbReference type="NCBI Taxonomy" id="2100726"/>
    <lineage>
        <taxon>Bacteria</taxon>
        <taxon>Pseudomonadati</taxon>
        <taxon>Bacteroidota</taxon>
        <taxon>Flavobacteriia</taxon>
        <taxon>Flavobacteriales</taxon>
        <taxon>Flavobacteriaceae</taxon>
    </lineage>
</organism>
<dbReference type="InterPro" id="IPR028082">
    <property type="entry name" value="Peripla_BP_I"/>
</dbReference>
<dbReference type="GO" id="GO:0003677">
    <property type="term" value="F:DNA binding"/>
    <property type="evidence" value="ECO:0007669"/>
    <property type="project" value="UniProtKB-KW"/>
</dbReference>
<evidence type="ECO:0000256" key="3">
    <source>
        <dbReference type="ARBA" id="ARBA00023163"/>
    </source>
</evidence>
<name>A0A2U2JE86_9FLAO</name>
<keyword evidence="3" id="KW-0804">Transcription</keyword>
<dbReference type="InterPro" id="IPR000524">
    <property type="entry name" value="Tscrpt_reg_HTH_GntR"/>
</dbReference>
<dbReference type="Pfam" id="PF00392">
    <property type="entry name" value="GntR"/>
    <property type="match status" value="1"/>
</dbReference>
<keyword evidence="6" id="KW-1185">Reference proteome</keyword>
<evidence type="ECO:0000256" key="2">
    <source>
        <dbReference type="ARBA" id="ARBA00023125"/>
    </source>
</evidence>
<feature type="domain" description="HTH gntR-type" evidence="4">
    <location>
        <begin position="13"/>
        <end position="81"/>
    </location>
</feature>
<keyword evidence="2" id="KW-0238">DNA-binding</keyword>
<accession>A0A2U2JE86</accession>
<dbReference type="InterPro" id="IPR036388">
    <property type="entry name" value="WH-like_DNA-bd_sf"/>
</dbReference>
<dbReference type="GO" id="GO:0003700">
    <property type="term" value="F:DNA-binding transcription factor activity"/>
    <property type="evidence" value="ECO:0007669"/>
    <property type="project" value="InterPro"/>
</dbReference>
<dbReference type="PROSITE" id="PS50949">
    <property type="entry name" value="HTH_GNTR"/>
    <property type="match status" value="1"/>
</dbReference>
<dbReference type="Gene3D" id="3.40.50.2300">
    <property type="match status" value="2"/>
</dbReference>
<dbReference type="PANTHER" id="PTHR38445">
    <property type="entry name" value="HTH-TYPE TRANSCRIPTIONAL REPRESSOR YTRA"/>
    <property type="match status" value="1"/>
</dbReference>
<evidence type="ECO:0000313" key="6">
    <source>
        <dbReference type="Proteomes" id="UP000245670"/>
    </source>
</evidence>
<evidence type="ECO:0000259" key="4">
    <source>
        <dbReference type="PROSITE" id="PS50949"/>
    </source>
</evidence>
<dbReference type="OrthoDB" id="742238at2"/>